<reference evidence="2" key="7">
    <citation type="journal article" date="2005" name="Science">
        <title>The Transcriptional Landscape of the Mammalian Genome.</title>
        <authorList>
            <consortium name="The FANTOM Consortium"/>
            <consortium name="Riken Genome Exploration Research Group and Genome Science Group (Genome Network Project Core Group)"/>
        </authorList>
    </citation>
    <scope>NUCLEOTIDE SEQUENCE</scope>
    <source>
        <strain evidence="2">C57BL/6J</strain>
        <tissue evidence="2">Testis</tissue>
    </source>
</reference>
<name>Q9D5G7_MOUSE</name>
<dbReference type="AGR" id="MGI:1922144"/>
<accession>Q9D5G7</accession>
<dbReference type="HOGENOM" id="CLU_2262859_0_0_1"/>
<sequence>MPLAGSLPSLPPSSRVPWVPTQRPGPGPFVPSSAIESPPGASEAPARTSGTNPETASTHALTAQGHTSAKPENQRSLDYDFNRKLNAHAHWLASDLSAEADVD</sequence>
<reference evidence="2" key="2">
    <citation type="journal article" date="2000" name="Genome Res.">
        <title>Normalization and subtraction of cap-trapper-selected cDNAs to prepare full-length cDNA libraries for rapid discovery of new genes.</title>
        <authorList>
            <person name="Carninci P."/>
            <person name="Shibata Y."/>
            <person name="Hayatsu N."/>
            <person name="Sugahara Y."/>
            <person name="Shibata K."/>
            <person name="Itoh M."/>
            <person name="Konno H."/>
            <person name="Okazaki Y."/>
            <person name="Muramatsu M."/>
            <person name="Hayashizaki Y."/>
        </authorList>
    </citation>
    <scope>NUCLEOTIDE SEQUENCE</scope>
    <source>
        <strain evidence="2">C57BL/6J</strain>
        <tissue evidence="2">Testis</tissue>
    </source>
</reference>
<gene>
    <name evidence="3" type="primary">4930442H23Rik</name>
</gene>
<dbReference type="EMBL" id="AK015362">
    <property type="protein sequence ID" value="BAB29813.1"/>
    <property type="molecule type" value="mRNA"/>
</dbReference>
<feature type="compositionally biased region" description="Polar residues" evidence="1">
    <location>
        <begin position="48"/>
        <end position="71"/>
    </location>
</feature>
<dbReference type="RNAct" id="Q9D5G7">
    <property type="molecule type" value="protein"/>
</dbReference>
<dbReference type="MGI" id="MGI:1922144">
    <property type="gene designation" value="4930442H23Rik"/>
</dbReference>
<evidence type="ECO:0000313" key="2">
    <source>
        <dbReference type="EMBL" id="BAB29813.1"/>
    </source>
</evidence>
<reference evidence="2" key="5">
    <citation type="journal article" date="2001" name="Nature">
        <title>Functional annotation of a full-length mouse cDNA collection.</title>
        <authorList>
            <consortium name="The RIKEN Genome Exploration Research Group Phase II Team and the FANTOM Consortium"/>
        </authorList>
    </citation>
    <scope>NUCLEOTIDE SEQUENCE</scope>
    <source>
        <strain evidence="2">C57BL/6J</strain>
        <tissue evidence="2">Testis</tissue>
    </source>
</reference>
<protein>
    <submittedName>
        <fullName evidence="2">Uncharacterized protein</fullName>
    </submittedName>
</protein>
<evidence type="ECO:0000313" key="3">
    <source>
        <dbReference type="MGI" id="MGI:1922144"/>
    </source>
</evidence>
<reference evidence="2" key="6">
    <citation type="journal article" date="2002" name="Nature">
        <title>Analysis of the mouse transcriptome based on functional annotation of 60,770 full-length cDNAs.</title>
        <authorList>
            <consortium name="The FANTOM Consortium and the RIKEN Genome Exploration Research Group Phase I and II Team"/>
        </authorList>
    </citation>
    <scope>NUCLEOTIDE SEQUENCE</scope>
    <source>
        <strain evidence="2">C57BL/6J</strain>
        <tissue evidence="2">Testis</tissue>
    </source>
</reference>
<proteinExistence type="evidence at transcript level"/>
<reference evidence="2" key="4">
    <citation type="submission" date="2000-07" db="EMBL/GenBank/DDBJ databases">
        <authorList>
            <person name="Adachi J."/>
            <person name="Aizawa K."/>
            <person name="Akahira S."/>
            <person name="Akimura T."/>
            <person name="Arai A."/>
            <person name="Aono H."/>
            <person name="Arakawa T."/>
            <person name="Bono H."/>
            <person name="Carninci P."/>
            <person name="Fukuda S."/>
            <person name="Fukunishi Y."/>
            <person name="Furuno M."/>
            <person name="Hanagaki T."/>
            <person name="Hara A."/>
            <person name="Hayatsu N."/>
            <person name="Hiramoto K."/>
            <person name="Hiraoka T."/>
            <person name="Hori F."/>
            <person name="Imotani K."/>
            <person name="Ishii Y."/>
            <person name="Itoh M."/>
            <person name="Izawa M."/>
            <person name="Kasukawa T."/>
            <person name="Kato H."/>
            <person name="Kawai J."/>
            <person name="Kojima Y."/>
            <person name="Konno H."/>
            <person name="Kouda M."/>
            <person name="Koya S."/>
            <person name="Kurihara C."/>
            <person name="Matsuyama T."/>
            <person name="Miyazaki A."/>
            <person name="Nishi K."/>
            <person name="Nomura K."/>
            <person name="Numazaki R."/>
            <person name="Ohno M."/>
            <person name="Okazaki Y."/>
            <person name="Okido T."/>
            <person name="Owa C."/>
            <person name="Saito H."/>
            <person name="Saito R."/>
            <person name="Sakai C."/>
            <person name="Sakai K."/>
            <person name="Sano H."/>
            <person name="Sasaki D."/>
            <person name="Shibata K."/>
            <person name="Shibata Y."/>
            <person name="Shinagawa A."/>
            <person name="Shiraki T."/>
            <person name="Sogabe Y."/>
            <person name="Suzuki H."/>
            <person name="Tagami M."/>
            <person name="Tagawa A."/>
            <person name="Takahashi F."/>
            <person name="Tanaka T."/>
            <person name="Tejima Y."/>
            <person name="Toya T."/>
            <person name="Yamamura T."/>
            <person name="Yasunishi A."/>
            <person name="Yoshida K."/>
            <person name="Yoshino M."/>
            <person name="Muramatsu M."/>
            <person name="Hayashizaki Y."/>
        </authorList>
    </citation>
    <scope>NUCLEOTIDE SEQUENCE</scope>
    <source>
        <strain evidence="2">C57BL/6J</strain>
        <tissue evidence="2">Testis</tissue>
    </source>
</reference>
<reference evidence="2" key="1">
    <citation type="journal article" date="1999" name="Methods Enzymol.">
        <title>High-efficiency full-length cDNA cloning.</title>
        <authorList>
            <person name="Carninci P."/>
            <person name="Hayashizaki Y."/>
        </authorList>
    </citation>
    <scope>NUCLEOTIDE SEQUENCE</scope>
    <source>
        <strain evidence="2">C57BL/6J</strain>
        <tissue evidence="2">Testis</tissue>
    </source>
</reference>
<feature type="region of interest" description="Disordered" evidence="1">
    <location>
        <begin position="1"/>
        <end position="76"/>
    </location>
</feature>
<reference evidence="2" key="3">
    <citation type="journal article" date="2000" name="Genome Res.">
        <title>RIKEN integrated sequence analysis (RISA) system--384-format sequencing pipeline with 384 multicapillary sequencer.</title>
        <authorList>
            <person name="Shibata K."/>
            <person name="Itoh M."/>
            <person name="Aizawa K."/>
            <person name="Nagaoka S."/>
            <person name="Sasaki N."/>
            <person name="Carninci P."/>
            <person name="Konno H."/>
            <person name="Akiyama J."/>
            <person name="Nishi K."/>
            <person name="Kitsunai T."/>
            <person name="Tashiro H."/>
            <person name="Itoh M."/>
            <person name="Sumi N."/>
            <person name="Ishii Y."/>
            <person name="Nakamura S."/>
            <person name="Hazama M."/>
            <person name="Nishine T."/>
            <person name="Harada A."/>
            <person name="Yamamoto R."/>
            <person name="Matsumoto H."/>
            <person name="Sakaguchi S."/>
            <person name="Ikegami T."/>
            <person name="Kashiwagi K."/>
            <person name="Fujiwake S."/>
            <person name="Inoue K."/>
            <person name="Togawa Y."/>
            <person name="Izawa M."/>
            <person name="Ohara E."/>
            <person name="Watahiki M."/>
            <person name="Yoneda Y."/>
            <person name="Ishikawa T."/>
            <person name="Ozawa K."/>
            <person name="Tanaka T."/>
            <person name="Matsuura S."/>
            <person name="Kawai J."/>
            <person name="Okazaki Y."/>
            <person name="Muramatsu M."/>
            <person name="Inoue Y."/>
            <person name="Kira A."/>
            <person name="Hayashizaki Y."/>
        </authorList>
    </citation>
    <scope>NUCLEOTIDE SEQUENCE</scope>
    <source>
        <strain evidence="2">C57BL/6J</strain>
        <tissue evidence="2">Testis</tissue>
    </source>
</reference>
<evidence type="ECO:0000256" key="1">
    <source>
        <dbReference type="SAM" id="MobiDB-lite"/>
    </source>
</evidence>
<organism evidence="2">
    <name type="scientific">Mus musculus</name>
    <name type="common">Mouse</name>
    <dbReference type="NCBI Taxonomy" id="10090"/>
    <lineage>
        <taxon>Eukaryota</taxon>
        <taxon>Metazoa</taxon>
        <taxon>Chordata</taxon>
        <taxon>Craniata</taxon>
        <taxon>Vertebrata</taxon>
        <taxon>Euteleostomi</taxon>
        <taxon>Mammalia</taxon>
        <taxon>Eutheria</taxon>
        <taxon>Euarchontoglires</taxon>
        <taxon>Glires</taxon>
        <taxon>Rodentia</taxon>
        <taxon>Myomorpha</taxon>
        <taxon>Muroidea</taxon>
        <taxon>Muridae</taxon>
        <taxon>Murinae</taxon>
        <taxon>Mus</taxon>
        <taxon>Mus</taxon>
    </lineage>
</organism>
<dbReference type="AlphaFoldDB" id="Q9D5G7"/>
<reference evidence="2" key="8">
    <citation type="journal article" date="2005" name="Science">
        <title>Antisense Transcription in the Mammalian Transcriptome.</title>
        <authorList>
            <consortium name="RIKEN Genome Exploration Research Group and Genome Science Group (Genome Network Project Core Group) and the FANTOM Consortium"/>
        </authorList>
    </citation>
    <scope>NUCLEOTIDE SEQUENCE</scope>
    <source>
        <strain evidence="2">C57BL/6J</strain>
        <tissue evidence="2">Testis</tissue>
    </source>
</reference>